<reference evidence="3" key="1">
    <citation type="submission" date="2022-11" db="UniProtKB">
        <authorList>
            <consortium name="WormBaseParasite"/>
        </authorList>
    </citation>
    <scope>IDENTIFICATION</scope>
</reference>
<dbReference type="Pfam" id="PF07690">
    <property type="entry name" value="MFS_1"/>
    <property type="match status" value="1"/>
</dbReference>
<dbReference type="Gene3D" id="1.20.1250.20">
    <property type="entry name" value="MFS general substrate transporter like domains"/>
    <property type="match status" value="1"/>
</dbReference>
<feature type="transmembrane region" description="Helical" evidence="1">
    <location>
        <begin position="75"/>
        <end position="93"/>
    </location>
</feature>
<keyword evidence="2" id="KW-1185">Reference proteome</keyword>
<dbReference type="Proteomes" id="UP000887566">
    <property type="component" value="Unplaced"/>
</dbReference>
<feature type="transmembrane region" description="Helical" evidence="1">
    <location>
        <begin position="45"/>
        <end position="63"/>
    </location>
</feature>
<keyword evidence="1" id="KW-1133">Transmembrane helix</keyword>
<dbReference type="WBParaSite" id="PSAMB.scaffold10959size3711.g33771.t1">
    <property type="protein sequence ID" value="PSAMB.scaffold10959size3711.g33771.t1"/>
    <property type="gene ID" value="PSAMB.scaffold10959size3711.g33771"/>
</dbReference>
<evidence type="ECO:0000313" key="3">
    <source>
        <dbReference type="WBParaSite" id="PSAMB.scaffold10959size3711.g33771.t1"/>
    </source>
</evidence>
<protein>
    <submittedName>
        <fullName evidence="3">Major facilitator superfamily (MFS) profile domain-containing protein</fullName>
    </submittedName>
</protein>
<dbReference type="InterPro" id="IPR036259">
    <property type="entry name" value="MFS_trans_sf"/>
</dbReference>
<feature type="transmembrane region" description="Helical" evidence="1">
    <location>
        <begin position="164"/>
        <end position="182"/>
    </location>
</feature>
<dbReference type="InterPro" id="IPR011701">
    <property type="entry name" value="MFS"/>
</dbReference>
<proteinExistence type="predicted"/>
<feature type="transmembrane region" description="Helical" evidence="1">
    <location>
        <begin position="7"/>
        <end position="25"/>
    </location>
</feature>
<evidence type="ECO:0000313" key="2">
    <source>
        <dbReference type="Proteomes" id="UP000887566"/>
    </source>
</evidence>
<dbReference type="PANTHER" id="PTHR24002">
    <property type="entry name" value="SOLUTE CARRIER FAMILY 22 MEMBER 18"/>
    <property type="match status" value="1"/>
</dbReference>
<name>A0A914UMH8_9BILA</name>
<sequence length="249" mass="28290">MEKKQQIVMMLCVIYGIWHLATQWTSTLISFLQWDTKTVMTIVQLGYIQSFGSFCNAIGAFFFGQLIDSTGPKTIFIVSTVLTSLYYMGLSFARDFYSFFFLQLLRFGYHFDAAAEMYLATATTERERTQALMTLNVPQAVALFFGPLIAAKIAISTTLRTSQMLSGVFVLFTVAPMVWWLLPNTHSVPRLASARLRPQEYWPMVTRNSALREALLLRALIVGPYVAFELISRQFLMRAYAQGPYDTAL</sequence>
<dbReference type="SUPFAM" id="SSF103473">
    <property type="entry name" value="MFS general substrate transporter"/>
    <property type="match status" value="1"/>
</dbReference>
<organism evidence="2 3">
    <name type="scientific">Plectus sambesii</name>
    <dbReference type="NCBI Taxonomy" id="2011161"/>
    <lineage>
        <taxon>Eukaryota</taxon>
        <taxon>Metazoa</taxon>
        <taxon>Ecdysozoa</taxon>
        <taxon>Nematoda</taxon>
        <taxon>Chromadorea</taxon>
        <taxon>Plectida</taxon>
        <taxon>Plectina</taxon>
        <taxon>Plectoidea</taxon>
        <taxon>Plectidae</taxon>
        <taxon>Plectus</taxon>
    </lineage>
</organism>
<dbReference type="AlphaFoldDB" id="A0A914UMH8"/>
<accession>A0A914UMH8</accession>
<keyword evidence="1" id="KW-0812">Transmembrane</keyword>
<keyword evidence="1" id="KW-0472">Membrane</keyword>
<dbReference type="GO" id="GO:0005635">
    <property type="term" value="C:nuclear envelope"/>
    <property type="evidence" value="ECO:0007669"/>
    <property type="project" value="TreeGrafter"/>
</dbReference>
<evidence type="ECO:0000256" key="1">
    <source>
        <dbReference type="SAM" id="Phobius"/>
    </source>
</evidence>
<feature type="transmembrane region" description="Helical" evidence="1">
    <location>
        <begin position="137"/>
        <end position="155"/>
    </location>
</feature>
<dbReference type="GO" id="GO:0022857">
    <property type="term" value="F:transmembrane transporter activity"/>
    <property type="evidence" value="ECO:0007669"/>
    <property type="project" value="InterPro"/>
</dbReference>
<dbReference type="PANTHER" id="PTHR24002:SF4">
    <property type="entry name" value="MFS DOMAIN-CONTAINING PROTEIN"/>
    <property type="match status" value="1"/>
</dbReference>
<feature type="transmembrane region" description="Helical" evidence="1">
    <location>
        <begin position="210"/>
        <end position="228"/>
    </location>
</feature>